<dbReference type="AlphaFoldDB" id="A0ABD3Y8M6"/>
<evidence type="ECO:0000313" key="5">
    <source>
        <dbReference type="Proteomes" id="UP000027154"/>
    </source>
</evidence>
<dbReference type="Gene3D" id="1.10.1070.20">
    <property type="match status" value="1"/>
</dbReference>
<dbReference type="Pfam" id="PF07804">
    <property type="entry name" value="HipA_C"/>
    <property type="match status" value="1"/>
</dbReference>
<name>A0ABD3Y8M6_9GAMM</name>
<protein>
    <recommendedName>
        <fullName evidence="3">HipA-like C-terminal domain-containing protein</fullName>
    </recommendedName>
</protein>
<reference evidence="4 5" key="1">
    <citation type="submission" date="2014-04" db="EMBL/GenBank/DDBJ databases">
        <title>Pseudoalteromonas galatheae sp. nov., isolated from a deep-sea polychaete near Canal Concepcion, Chile.</title>
        <authorList>
            <person name="Machado H.R."/>
            <person name="Gram L."/>
            <person name="Vynne N.G."/>
        </authorList>
    </citation>
    <scope>NUCLEOTIDE SEQUENCE [LARGE SCALE GENOMIC DNA]</scope>
    <source>
        <strain evidence="4 5">KMM216</strain>
    </source>
</reference>
<accession>A0ABD3Y8M6</accession>
<dbReference type="InterPro" id="IPR012893">
    <property type="entry name" value="HipA-like_C"/>
</dbReference>
<sequence length="312" mass="36585">MIELIDVTVWAGDEHHAIFPIGARDKEMLWSPEGVIHKNLRSAWPYLFKQSIYRYPDQYWTEIIAYIISKYIGVDVPKAYPAIKESNEGVVCGSLIEWFYDVETERFVHAGSYFKRIISDFDDKSGKQHNLIDMMTFIRGLSINASLKTDRLKWLADMAFFDSLIGNTDRHQENWGVIFQKDDKTRLSPLFDNGTALGHERFLDKIKDWDENRIRAYLTKGCHHLRFSREDTKKRIPHFQLIKGIVSADAKIKVYVQQKLDNLDLEGMLAEIHTLTEIKVDVPFSNERFDWIRRNIISRLTLIKEELNNDNN</sequence>
<evidence type="ECO:0000256" key="1">
    <source>
        <dbReference type="ARBA" id="ARBA00022679"/>
    </source>
</evidence>
<keyword evidence="2" id="KW-0418">Kinase</keyword>
<dbReference type="GO" id="GO:0016301">
    <property type="term" value="F:kinase activity"/>
    <property type="evidence" value="ECO:0007669"/>
    <property type="project" value="UniProtKB-KW"/>
</dbReference>
<dbReference type="Proteomes" id="UP000027154">
    <property type="component" value="Unassembled WGS sequence"/>
</dbReference>
<comment type="caution">
    <text evidence="4">The sequence shown here is derived from an EMBL/GenBank/DDBJ whole genome shotgun (WGS) entry which is preliminary data.</text>
</comment>
<evidence type="ECO:0000256" key="2">
    <source>
        <dbReference type="ARBA" id="ARBA00022777"/>
    </source>
</evidence>
<dbReference type="RefSeq" id="WP_033030286.1">
    <property type="nucleotide sequence ID" value="NZ_JJNZ01000038.1"/>
</dbReference>
<dbReference type="EMBL" id="JJNZ01000038">
    <property type="protein sequence ID" value="KDC50486.1"/>
    <property type="molecule type" value="Genomic_DNA"/>
</dbReference>
<feature type="domain" description="HipA-like C-terminal" evidence="3">
    <location>
        <begin position="22"/>
        <end position="196"/>
    </location>
</feature>
<gene>
    <name evidence="4" type="ORF">DC53_12590</name>
</gene>
<proteinExistence type="predicted"/>
<organism evidence="4 5">
    <name type="scientific">Pseudoalteromonas fuliginea</name>
    <dbReference type="NCBI Taxonomy" id="1872678"/>
    <lineage>
        <taxon>Bacteria</taxon>
        <taxon>Pseudomonadati</taxon>
        <taxon>Pseudomonadota</taxon>
        <taxon>Gammaproteobacteria</taxon>
        <taxon>Alteromonadales</taxon>
        <taxon>Pseudoalteromonadaceae</taxon>
        <taxon>Pseudoalteromonas</taxon>
    </lineage>
</organism>
<evidence type="ECO:0000259" key="3">
    <source>
        <dbReference type="Pfam" id="PF07804"/>
    </source>
</evidence>
<evidence type="ECO:0000313" key="4">
    <source>
        <dbReference type="EMBL" id="KDC50486.1"/>
    </source>
</evidence>
<keyword evidence="1" id="KW-0808">Transferase</keyword>